<keyword evidence="3" id="KW-0479">Metal-binding</keyword>
<dbReference type="AlphaFoldDB" id="A0A1L3GQ62"/>
<dbReference type="Pfam" id="PF23545">
    <property type="entry name" value="Zn_ribbon_HMPTM"/>
    <property type="match status" value="1"/>
</dbReference>
<dbReference type="PANTHER" id="PTHR43306:SF1">
    <property type="entry name" value="7,8-DIHYDRO-6-HYDROXYMETHYLPTERIN DIMETHYLTRANSFERASE"/>
    <property type="match status" value="1"/>
</dbReference>
<keyword evidence="8" id="KW-1185">Reference proteome</keyword>
<evidence type="ECO:0000313" key="7">
    <source>
        <dbReference type="EMBL" id="APG28035.1"/>
    </source>
</evidence>
<evidence type="ECO:0000256" key="1">
    <source>
        <dbReference type="ARBA" id="ARBA00001966"/>
    </source>
</evidence>
<dbReference type="KEGG" id="pef:A7E78_09425"/>
<dbReference type="CDD" id="cd01335">
    <property type="entry name" value="Radical_SAM"/>
    <property type="match status" value="1"/>
</dbReference>
<comment type="cofactor">
    <cofactor evidence="1">
        <name>[4Fe-4S] cluster</name>
        <dbReference type="ChEBI" id="CHEBI:49883"/>
    </cofactor>
</comment>
<feature type="domain" description="Radical SAM core" evidence="6">
    <location>
        <begin position="88"/>
        <end position="305"/>
    </location>
</feature>
<proteinExistence type="predicted"/>
<dbReference type="RefSeq" id="WP_072283995.1">
    <property type="nucleotide sequence ID" value="NZ_CP015519.1"/>
</dbReference>
<keyword evidence="5" id="KW-0411">Iron-sulfur</keyword>
<dbReference type="PANTHER" id="PTHR43306">
    <property type="entry name" value="7,8-DIHYDRO-6-HYDROXYMETHYLPTERIN DIMETHYLTRANSFERASE"/>
    <property type="match status" value="1"/>
</dbReference>
<dbReference type="GO" id="GO:0051536">
    <property type="term" value="F:iron-sulfur cluster binding"/>
    <property type="evidence" value="ECO:0007669"/>
    <property type="project" value="UniProtKB-KW"/>
</dbReference>
<dbReference type="InterPro" id="IPR007197">
    <property type="entry name" value="rSAM"/>
</dbReference>
<dbReference type="InterPro" id="IPR013785">
    <property type="entry name" value="Aldolase_TIM"/>
</dbReference>
<dbReference type="SUPFAM" id="SSF102114">
    <property type="entry name" value="Radical SAM enzymes"/>
    <property type="match status" value="1"/>
</dbReference>
<dbReference type="NCBIfam" id="NF045646">
    <property type="entry name" value="rSAM_Se_TrsS"/>
    <property type="match status" value="1"/>
</dbReference>
<reference evidence="7 8" key="1">
    <citation type="journal article" date="2017" name="Genome Announc.">
        <title>Complete Genome Sequences of Two Acetylene-Fermenting Pelobacter acetylenicus Strains.</title>
        <authorList>
            <person name="Sutton J.M."/>
            <person name="Baesman S.M."/>
            <person name="Fierst J.L."/>
            <person name="Poret-Peterson A.T."/>
            <person name="Oremland R.S."/>
            <person name="Dunlap D.S."/>
            <person name="Akob D.M."/>
        </authorList>
    </citation>
    <scope>NUCLEOTIDE SEQUENCE [LARGE SCALE GENOMIC DNA]</scope>
    <source>
        <strain evidence="7 8">SFB93</strain>
    </source>
</reference>
<dbReference type="GO" id="GO:0046872">
    <property type="term" value="F:metal ion binding"/>
    <property type="evidence" value="ECO:0007669"/>
    <property type="project" value="UniProtKB-KW"/>
</dbReference>
<keyword evidence="4" id="KW-0408">Iron</keyword>
<evidence type="ECO:0000256" key="5">
    <source>
        <dbReference type="ARBA" id="ARBA00023014"/>
    </source>
</evidence>
<dbReference type="EMBL" id="CP015519">
    <property type="protein sequence ID" value="APG28035.1"/>
    <property type="molecule type" value="Genomic_DNA"/>
</dbReference>
<sequence length="453" mass="49721">MPEQHTFATETASLCPICLQRVPAHRQIVDEQVDLLKFCPEHGEFRTLIWHGPPLLSDWNRPKIPSQPPVCLTESEGGCPYDCGLCPNHGQHSCSVLLEITARCNLSCPVCFAASSTQAPPDPTLAAIDRWYKTAKRASGTGIVIQLSGGEPTVREDLPAIIEMGRRHGFAFIQLNSNGLRLAQEPGYAKRLKEAGLNNVFLQFDGTEDTILRTLRGRDLLKEKILAIDHCVDSGLGVVLVPTVVPGVNDDNLGAILDFALDWAPGVRGVHFQPISYFGRFPKAPADDDRITLPQIMRGIEEQTKGRMRREHFAPPGCEHSHCSFHGNFLVEENGNLRALTKAGDCGCNKPKPASEGAEKSKEFLAQQWAAPAQPKPSSAADNEFDAFIERVRSHTFAVSAMAFQDAWNIDLERARSCCIHVMSVEETLVPFCLYNLTAASGKPLYRGGHHAG</sequence>
<gene>
    <name evidence="7" type="ORF">A7E78_09425</name>
</gene>
<dbReference type="PROSITE" id="PS51918">
    <property type="entry name" value="RADICAL_SAM"/>
    <property type="match status" value="1"/>
</dbReference>
<evidence type="ECO:0000313" key="8">
    <source>
        <dbReference type="Proteomes" id="UP000182517"/>
    </source>
</evidence>
<dbReference type="SFLD" id="SFLDG01100">
    <property type="entry name" value="methyltransferase_(Class_D)"/>
    <property type="match status" value="1"/>
</dbReference>
<dbReference type="InterPro" id="IPR056488">
    <property type="entry name" value="Zn_ribbon_HMPTM"/>
</dbReference>
<dbReference type="SFLD" id="SFLDS00029">
    <property type="entry name" value="Radical_SAM"/>
    <property type="match status" value="1"/>
</dbReference>
<organism evidence="7 8">
    <name type="scientific">Syntrophotalea acetylenivorans</name>
    <dbReference type="NCBI Taxonomy" id="1842532"/>
    <lineage>
        <taxon>Bacteria</taxon>
        <taxon>Pseudomonadati</taxon>
        <taxon>Thermodesulfobacteriota</taxon>
        <taxon>Desulfuromonadia</taxon>
        <taxon>Desulfuromonadales</taxon>
        <taxon>Syntrophotaleaceae</taxon>
        <taxon>Syntrophotalea</taxon>
    </lineage>
</organism>
<name>A0A1L3GQ62_9BACT</name>
<protein>
    <submittedName>
        <fullName evidence="7">Radical SAM protein</fullName>
    </submittedName>
</protein>
<evidence type="ECO:0000256" key="3">
    <source>
        <dbReference type="ARBA" id="ARBA00022723"/>
    </source>
</evidence>
<evidence type="ECO:0000256" key="2">
    <source>
        <dbReference type="ARBA" id="ARBA00022691"/>
    </source>
</evidence>
<dbReference type="SFLD" id="SFLDG01067">
    <property type="entry name" value="SPASM/twitch_domain_containing"/>
    <property type="match status" value="1"/>
</dbReference>
<dbReference type="InterPro" id="IPR058240">
    <property type="entry name" value="rSAM_sf"/>
</dbReference>
<keyword evidence="2" id="KW-0949">S-adenosyl-L-methionine</keyword>
<evidence type="ECO:0000259" key="6">
    <source>
        <dbReference type="PROSITE" id="PS51918"/>
    </source>
</evidence>
<dbReference type="Gene3D" id="3.20.20.70">
    <property type="entry name" value="Aldolase class I"/>
    <property type="match status" value="1"/>
</dbReference>
<dbReference type="InterPro" id="IPR034474">
    <property type="entry name" value="Methyltransferase_Class_D"/>
</dbReference>
<dbReference type="InterPro" id="IPR054698">
    <property type="entry name" value="rSAM_Se_TrsS"/>
</dbReference>
<accession>A0A1L3GQ62</accession>
<evidence type="ECO:0000256" key="4">
    <source>
        <dbReference type="ARBA" id="ARBA00023004"/>
    </source>
</evidence>
<dbReference type="Proteomes" id="UP000182517">
    <property type="component" value="Chromosome"/>
</dbReference>
<dbReference type="Pfam" id="PF04055">
    <property type="entry name" value="Radical_SAM"/>
    <property type="match status" value="1"/>
</dbReference>
<dbReference type="GO" id="GO:0003824">
    <property type="term" value="F:catalytic activity"/>
    <property type="evidence" value="ECO:0007669"/>
    <property type="project" value="InterPro"/>
</dbReference>
<dbReference type="OrthoDB" id="9782387at2"/>
<dbReference type="STRING" id="1842532.A7E78_09425"/>